<dbReference type="EMBL" id="GL871189">
    <property type="protein sequence ID" value="EGC32516.1"/>
    <property type="molecule type" value="Genomic_DNA"/>
</dbReference>
<dbReference type="VEuPathDB" id="AmoebaDB:DICPUDRAFT_81658"/>
<keyword evidence="1" id="KW-1133">Transmembrane helix</keyword>
<organism evidence="2 3">
    <name type="scientific">Dictyostelium purpureum</name>
    <name type="common">Slime mold</name>
    <dbReference type="NCBI Taxonomy" id="5786"/>
    <lineage>
        <taxon>Eukaryota</taxon>
        <taxon>Amoebozoa</taxon>
        <taxon>Evosea</taxon>
        <taxon>Eumycetozoa</taxon>
        <taxon>Dictyostelia</taxon>
        <taxon>Dictyosteliales</taxon>
        <taxon>Dictyosteliaceae</taxon>
        <taxon>Dictyostelium</taxon>
    </lineage>
</organism>
<proteinExistence type="predicted"/>
<reference evidence="3" key="1">
    <citation type="journal article" date="2011" name="Genome Biol.">
        <title>Comparative genomics of the social amoebae Dictyostelium discoideum and Dictyostelium purpureum.</title>
        <authorList>
            <consortium name="US DOE Joint Genome Institute (JGI-PGF)"/>
            <person name="Sucgang R."/>
            <person name="Kuo A."/>
            <person name="Tian X."/>
            <person name="Salerno W."/>
            <person name="Parikh A."/>
            <person name="Feasley C.L."/>
            <person name="Dalin E."/>
            <person name="Tu H."/>
            <person name="Huang E."/>
            <person name="Barry K."/>
            <person name="Lindquist E."/>
            <person name="Shapiro H."/>
            <person name="Bruce D."/>
            <person name="Schmutz J."/>
            <person name="Salamov A."/>
            <person name="Fey P."/>
            <person name="Gaudet P."/>
            <person name="Anjard C."/>
            <person name="Babu M.M."/>
            <person name="Basu S."/>
            <person name="Bushmanova Y."/>
            <person name="van der Wel H."/>
            <person name="Katoh-Kurasawa M."/>
            <person name="Dinh C."/>
            <person name="Coutinho P.M."/>
            <person name="Saito T."/>
            <person name="Elias M."/>
            <person name="Schaap P."/>
            <person name="Kay R.R."/>
            <person name="Henrissat B."/>
            <person name="Eichinger L."/>
            <person name="Rivero F."/>
            <person name="Putnam N.H."/>
            <person name="West C.M."/>
            <person name="Loomis W.F."/>
            <person name="Chisholm R.L."/>
            <person name="Shaulsky G."/>
            <person name="Strassmann J.E."/>
            <person name="Queller D.C."/>
            <person name="Kuspa A."/>
            <person name="Grigoriev I.V."/>
        </authorList>
    </citation>
    <scope>NUCLEOTIDE SEQUENCE [LARGE SCALE GENOMIC DNA]</scope>
    <source>
        <strain evidence="3">QSDP1</strain>
    </source>
</reference>
<keyword evidence="3" id="KW-1185">Reference proteome</keyword>
<sequence>MEKMNYNKLKKLRTGMTYLKDDFFCKCGNLLVNNSMCLNGHTFCNDCAIKGKYCIVCYTDLSKISKDLVLERDVKKIRIKCPNDNSHITSIGDLKDHLVDCKKNNRVLYISISVIVLLIIIFCVHRFYVF</sequence>
<dbReference type="GeneID" id="10508807"/>
<keyword evidence="1" id="KW-0472">Membrane</keyword>
<evidence type="ECO:0000313" key="3">
    <source>
        <dbReference type="Proteomes" id="UP000001064"/>
    </source>
</evidence>
<dbReference type="OrthoDB" id="7173918at2759"/>
<dbReference type="InterPro" id="IPR013083">
    <property type="entry name" value="Znf_RING/FYVE/PHD"/>
</dbReference>
<evidence type="ECO:0000256" key="1">
    <source>
        <dbReference type="SAM" id="Phobius"/>
    </source>
</evidence>
<gene>
    <name evidence="2" type="ORF">DICPUDRAFT_81658</name>
</gene>
<name>F0ZU66_DICPU</name>
<dbReference type="Proteomes" id="UP000001064">
    <property type="component" value="Unassembled WGS sequence"/>
</dbReference>
<accession>F0ZU66</accession>
<dbReference type="AlphaFoldDB" id="F0ZU66"/>
<keyword evidence="1" id="KW-0812">Transmembrane</keyword>
<dbReference type="InParanoid" id="F0ZU66"/>
<feature type="transmembrane region" description="Helical" evidence="1">
    <location>
        <begin position="107"/>
        <end position="128"/>
    </location>
</feature>
<dbReference type="Gene3D" id="3.30.40.10">
    <property type="entry name" value="Zinc/RING finger domain, C3HC4 (zinc finger)"/>
    <property type="match status" value="1"/>
</dbReference>
<evidence type="ECO:0000313" key="2">
    <source>
        <dbReference type="EMBL" id="EGC32516.1"/>
    </source>
</evidence>
<protein>
    <submittedName>
        <fullName evidence="2">Uncharacterized protein</fullName>
    </submittedName>
</protein>
<dbReference type="RefSeq" id="XP_003290966.1">
    <property type="nucleotide sequence ID" value="XM_003290918.1"/>
</dbReference>
<dbReference type="KEGG" id="dpp:DICPUDRAFT_81658"/>